<proteinExistence type="inferred from homology"/>
<comment type="catalytic activity">
    <reaction evidence="4 5 6">
        <text>an acyl phosphate + H2O = a carboxylate + phosphate + H(+)</text>
        <dbReference type="Rhea" id="RHEA:14965"/>
        <dbReference type="ChEBI" id="CHEBI:15377"/>
        <dbReference type="ChEBI" id="CHEBI:15378"/>
        <dbReference type="ChEBI" id="CHEBI:29067"/>
        <dbReference type="ChEBI" id="CHEBI:43474"/>
        <dbReference type="ChEBI" id="CHEBI:59918"/>
        <dbReference type="EC" id="3.6.1.7"/>
    </reaction>
</comment>
<evidence type="ECO:0000256" key="6">
    <source>
        <dbReference type="RuleBase" id="RU000553"/>
    </source>
</evidence>
<name>A0ABW4LBL7_9MICO</name>
<dbReference type="EC" id="3.6.1.7" evidence="2 5"/>
<gene>
    <name evidence="9" type="ORF">ACFSE6_17840</name>
</gene>
<dbReference type="PROSITE" id="PS00151">
    <property type="entry name" value="ACYLPHOSPHATASE_2"/>
    <property type="match status" value="1"/>
</dbReference>
<organism evidence="9 10">
    <name type="scientific">Georgenia deserti</name>
    <dbReference type="NCBI Taxonomy" id="2093781"/>
    <lineage>
        <taxon>Bacteria</taxon>
        <taxon>Bacillati</taxon>
        <taxon>Actinomycetota</taxon>
        <taxon>Actinomycetes</taxon>
        <taxon>Micrococcales</taxon>
        <taxon>Bogoriellaceae</taxon>
        <taxon>Georgenia</taxon>
    </lineage>
</organism>
<feature type="domain" description="Acylphosphatase-like" evidence="8">
    <location>
        <begin position="3"/>
        <end position="88"/>
    </location>
</feature>
<evidence type="ECO:0000256" key="5">
    <source>
        <dbReference type="PROSITE-ProRule" id="PRU00520"/>
    </source>
</evidence>
<evidence type="ECO:0000256" key="1">
    <source>
        <dbReference type="ARBA" id="ARBA00005614"/>
    </source>
</evidence>
<reference evidence="10" key="1">
    <citation type="journal article" date="2019" name="Int. J. Syst. Evol. Microbiol.">
        <title>The Global Catalogue of Microorganisms (GCM) 10K type strain sequencing project: providing services to taxonomists for standard genome sequencing and annotation.</title>
        <authorList>
            <consortium name="The Broad Institute Genomics Platform"/>
            <consortium name="The Broad Institute Genome Sequencing Center for Infectious Disease"/>
            <person name="Wu L."/>
            <person name="Ma J."/>
        </authorList>
    </citation>
    <scope>NUCLEOTIDE SEQUENCE [LARGE SCALE GENOMIC DNA]</scope>
    <source>
        <strain evidence="10">JCM 17130</strain>
    </source>
</reference>
<dbReference type="InterPro" id="IPR036046">
    <property type="entry name" value="Acylphosphatase-like_dom_sf"/>
</dbReference>
<evidence type="ECO:0000313" key="10">
    <source>
        <dbReference type="Proteomes" id="UP001597277"/>
    </source>
</evidence>
<sequence length="88" mass="9447">MIRRRLIVRGRVQGVGFRYACEQAAARAGVRGWVRNRSDGTVEAVLEGETSAVESMTGWVRQGPPAAAVTGVDVTDEDPEGLSGFTVR</sequence>
<evidence type="ECO:0000256" key="4">
    <source>
        <dbReference type="ARBA" id="ARBA00047645"/>
    </source>
</evidence>
<dbReference type="InterPro" id="IPR020456">
    <property type="entry name" value="Acylphosphatase"/>
</dbReference>
<evidence type="ECO:0000256" key="7">
    <source>
        <dbReference type="RuleBase" id="RU004168"/>
    </source>
</evidence>
<keyword evidence="5 6" id="KW-0378">Hydrolase</keyword>
<dbReference type="InterPro" id="IPR001792">
    <property type="entry name" value="Acylphosphatase-like_dom"/>
</dbReference>
<feature type="active site" evidence="5">
    <location>
        <position position="36"/>
    </location>
</feature>
<dbReference type="PRINTS" id="PR00112">
    <property type="entry name" value="ACYLPHPHTASE"/>
</dbReference>
<evidence type="ECO:0000256" key="2">
    <source>
        <dbReference type="ARBA" id="ARBA00012150"/>
    </source>
</evidence>
<feature type="active site" evidence="5">
    <location>
        <position position="18"/>
    </location>
</feature>
<dbReference type="Gene3D" id="3.30.70.100">
    <property type="match status" value="1"/>
</dbReference>
<dbReference type="PANTHER" id="PTHR47268:SF4">
    <property type="entry name" value="ACYLPHOSPHATASE"/>
    <property type="match status" value="1"/>
</dbReference>
<comment type="similarity">
    <text evidence="1 7">Belongs to the acylphosphatase family.</text>
</comment>
<comment type="caution">
    <text evidence="9">The sequence shown here is derived from an EMBL/GenBank/DDBJ whole genome shotgun (WGS) entry which is preliminary data.</text>
</comment>
<dbReference type="EMBL" id="JBHUEE010000012">
    <property type="protein sequence ID" value="MFD1719712.1"/>
    <property type="molecule type" value="Genomic_DNA"/>
</dbReference>
<accession>A0ABW4LBL7</accession>
<evidence type="ECO:0000256" key="3">
    <source>
        <dbReference type="ARBA" id="ARBA00015991"/>
    </source>
</evidence>
<protein>
    <recommendedName>
        <fullName evidence="3 5">Acylphosphatase</fullName>
        <ecNumber evidence="2 5">3.6.1.7</ecNumber>
    </recommendedName>
</protein>
<evidence type="ECO:0000259" key="8">
    <source>
        <dbReference type="PROSITE" id="PS51160"/>
    </source>
</evidence>
<dbReference type="RefSeq" id="WP_388010554.1">
    <property type="nucleotide sequence ID" value="NZ_JBHUEE010000012.1"/>
</dbReference>
<dbReference type="PROSITE" id="PS51160">
    <property type="entry name" value="ACYLPHOSPHATASE_3"/>
    <property type="match status" value="1"/>
</dbReference>
<keyword evidence="10" id="KW-1185">Reference proteome</keyword>
<evidence type="ECO:0000313" key="9">
    <source>
        <dbReference type="EMBL" id="MFD1719712.1"/>
    </source>
</evidence>
<dbReference type="Proteomes" id="UP001597277">
    <property type="component" value="Unassembled WGS sequence"/>
</dbReference>
<dbReference type="Pfam" id="PF00708">
    <property type="entry name" value="Acylphosphatase"/>
    <property type="match status" value="1"/>
</dbReference>
<dbReference type="PANTHER" id="PTHR47268">
    <property type="entry name" value="ACYLPHOSPHATASE"/>
    <property type="match status" value="1"/>
</dbReference>
<dbReference type="InterPro" id="IPR017968">
    <property type="entry name" value="Acylphosphatase_CS"/>
</dbReference>
<dbReference type="PROSITE" id="PS00150">
    <property type="entry name" value="ACYLPHOSPHATASE_1"/>
    <property type="match status" value="1"/>
</dbReference>
<dbReference type="SUPFAM" id="SSF54975">
    <property type="entry name" value="Acylphosphatase/BLUF domain-like"/>
    <property type="match status" value="1"/>
</dbReference>